<comment type="caution">
    <text evidence="1">The sequence shown here is derived from an EMBL/GenBank/DDBJ whole genome shotgun (WGS) entry which is preliminary data.</text>
</comment>
<dbReference type="AlphaFoldDB" id="A0A232ESG6"/>
<feature type="non-terminal residue" evidence="1">
    <location>
        <position position="1"/>
    </location>
</feature>
<organism evidence="1 2">
    <name type="scientific">Trichomalopsis sarcophagae</name>
    <dbReference type="NCBI Taxonomy" id="543379"/>
    <lineage>
        <taxon>Eukaryota</taxon>
        <taxon>Metazoa</taxon>
        <taxon>Ecdysozoa</taxon>
        <taxon>Arthropoda</taxon>
        <taxon>Hexapoda</taxon>
        <taxon>Insecta</taxon>
        <taxon>Pterygota</taxon>
        <taxon>Neoptera</taxon>
        <taxon>Endopterygota</taxon>
        <taxon>Hymenoptera</taxon>
        <taxon>Apocrita</taxon>
        <taxon>Proctotrupomorpha</taxon>
        <taxon>Chalcidoidea</taxon>
        <taxon>Pteromalidae</taxon>
        <taxon>Pteromalinae</taxon>
        <taxon>Trichomalopsis</taxon>
    </lineage>
</organism>
<name>A0A232ESG6_9HYME</name>
<sequence length="107" mass="12047">ITLLKSSNDRVLSCARANAFHHSTLWPGSHRFSFSALKVTLKIRGVKLLERVVAPQIALSIRAYESQMTEKRSYRINTLHLLLSLVALGYVRNKLYNGILVGKPDIT</sequence>
<accession>A0A232ESG6</accession>
<reference evidence="1 2" key="1">
    <citation type="journal article" date="2017" name="Curr. Biol.">
        <title>The Evolution of Venom by Co-option of Single-Copy Genes.</title>
        <authorList>
            <person name="Martinson E.O."/>
            <person name="Mrinalini"/>
            <person name="Kelkar Y.D."/>
            <person name="Chang C.H."/>
            <person name="Werren J.H."/>
        </authorList>
    </citation>
    <scope>NUCLEOTIDE SEQUENCE [LARGE SCALE GENOMIC DNA]</scope>
    <source>
        <strain evidence="1 2">Alberta</strain>
        <tissue evidence="1">Whole body</tissue>
    </source>
</reference>
<dbReference type="EMBL" id="NNAY01002423">
    <property type="protein sequence ID" value="OXU21303.1"/>
    <property type="molecule type" value="Genomic_DNA"/>
</dbReference>
<keyword evidence="2" id="KW-1185">Reference proteome</keyword>
<protein>
    <submittedName>
        <fullName evidence="1">Uncharacterized protein</fullName>
    </submittedName>
</protein>
<dbReference type="Proteomes" id="UP000215335">
    <property type="component" value="Unassembled WGS sequence"/>
</dbReference>
<proteinExistence type="predicted"/>
<evidence type="ECO:0000313" key="1">
    <source>
        <dbReference type="EMBL" id="OXU21303.1"/>
    </source>
</evidence>
<gene>
    <name evidence="1" type="ORF">TSAR_008238</name>
</gene>
<evidence type="ECO:0000313" key="2">
    <source>
        <dbReference type="Proteomes" id="UP000215335"/>
    </source>
</evidence>